<dbReference type="Proteomes" id="UP001318860">
    <property type="component" value="Unassembled WGS sequence"/>
</dbReference>
<dbReference type="InterPro" id="IPR005162">
    <property type="entry name" value="Retrotrans_gag_dom"/>
</dbReference>
<sequence>MEEDISGSSELERGGVAVEIPRVGSVPLAARLPPVNLGGEFANETLQFTREHWGAIEGAVGQTLARRKVRKGIPFKEIVLADDLPNNFRALSYEYDGTADPWEHLCRSENSALLHRYSDGVKCRVFLTTLSKFAQKWFSQLPHASIGSFGEFSSAFLHQFASSSKHQRTPLTLFNIKQGESKPLRSYIKRFTTAALEVPLATQEVLASALSQGLREGDFFRSIAKRSAKDFDDLLARAEKYINLEEAQKSKKDEGKDRKREKGEGSREINPKRYREDSRPGLLARALETRSYTPLVAPSSVLVAMANNKELKWHGNYSNIPHKPGRISFFASSIMIMDIPSRSVVILRMRQRGWCERMVANRIKRVGSRPSPDPSR</sequence>
<dbReference type="EMBL" id="JABTTQ020001045">
    <property type="protein sequence ID" value="KAK6136273.1"/>
    <property type="molecule type" value="Genomic_DNA"/>
</dbReference>
<feature type="region of interest" description="Disordered" evidence="1">
    <location>
        <begin position="248"/>
        <end position="277"/>
    </location>
</feature>
<evidence type="ECO:0000259" key="2">
    <source>
        <dbReference type="Pfam" id="PF03732"/>
    </source>
</evidence>
<keyword evidence="4" id="KW-1185">Reference proteome</keyword>
<dbReference type="PANTHER" id="PTHR33223:SF10">
    <property type="entry name" value="AMINOTRANSFERASE-LIKE PLANT MOBILE DOMAIN-CONTAINING PROTEIN"/>
    <property type="match status" value="1"/>
</dbReference>
<feature type="domain" description="Retrotransposon gag" evidence="2">
    <location>
        <begin position="125"/>
        <end position="216"/>
    </location>
</feature>
<protein>
    <recommendedName>
        <fullName evidence="2">Retrotransposon gag domain-containing protein</fullName>
    </recommendedName>
</protein>
<reference evidence="3 4" key="1">
    <citation type="journal article" date="2021" name="Comput. Struct. Biotechnol. J.">
        <title>De novo genome assembly of the potent medicinal plant Rehmannia glutinosa using nanopore technology.</title>
        <authorList>
            <person name="Ma L."/>
            <person name="Dong C."/>
            <person name="Song C."/>
            <person name="Wang X."/>
            <person name="Zheng X."/>
            <person name="Niu Y."/>
            <person name="Chen S."/>
            <person name="Feng W."/>
        </authorList>
    </citation>
    <scope>NUCLEOTIDE SEQUENCE [LARGE SCALE GENOMIC DNA]</scope>
    <source>
        <strain evidence="3">DH-2019</strain>
    </source>
</reference>
<evidence type="ECO:0000313" key="3">
    <source>
        <dbReference type="EMBL" id="KAK6136273.1"/>
    </source>
</evidence>
<evidence type="ECO:0000313" key="4">
    <source>
        <dbReference type="Proteomes" id="UP001318860"/>
    </source>
</evidence>
<dbReference type="PANTHER" id="PTHR33223">
    <property type="entry name" value="CCHC-TYPE DOMAIN-CONTAINING PROTEIN"/>
    <property type="match status" value="1"/>
</dbReference>
<dbReference type="Pfam" id="PF03732">
    <property type="entry name" value="Retrotrans_gag"/>
    <property type="match status" value="1"/>
</dbReference>
<proteinExistence type="predicted"/>
<comment type="caution">
    <text evidence="3">The sequence shown here is derived from an EMBL/GenBank/DDBJ whole genome shotgun (WGS) entry which is preliminary data.</text>
</comment>
<name>A0ABR0VM59_REHGL</name>
<accession>A0ABR0VM59</accession>
<gene>
    <name evidence="3" type="ORF">DH2020_029972</name>
</gene>
<evidence type="ECO:0000256" key="1">
    <source>
        <dbReference type="SAM" id="MobiDB-lite"/>
    </source>
</evidence>
<organism evidence="3 4">
    <name type="scientific">Rehmannia glutinosa</name>
    <name type="common">Chinese foxglove</name>
    <dbReference type="NCBI Taxonomy" id="99300"/>
    <lineage>
        <taxon>Eukaryota</taxon>
        <taxon>Viridiplantae</taxon>
        <taxon>Streptophyta</taxon>
        <taxon>Embryophyta</taxon>
        <taxon>Tracheophyta</taxon>
        <taxon>Spermatophyta</taxon>
        <taxon>Magnoliopsida</taxon>
        <taxon>eudicotyledons</taxon>
        <taxon>Gunneridae</taxon>
        <taxon>Pentapetalae</taxon>
        <taxon>asterids</taxon>
        <taxon>lamiids</taxon>
        <taxon>Lamiales</taxon>
        <taxon>Orobanchaceae</taxon>
        <taxon>Rehmannieae</taxon>
        <taxon>Rehmannia</taxon>
    </lineage>
</organism>